<reference evidence="3" key="1">
    <citation type="submission" date="2018-12" db="EMBL/GenBank/DDBJ databases">
        <authorList>
            <person name="Sun L."/>
            <person name="Chen Z."/>
        </authorList>
    </citation>
    <scope>NUCLEOTIDE SEQUENCE [LARGE SCALE GENOMIC DNA]</scope>
    <source>
        <strain evidence="3">3-2-2</strain>
    </source>
</reference>
<dbReference type="Proteomes" id="UP000287156">
    <property type="component" value="Unassembled WGS sequence"/>
</dbReference>
<keyword evidence="4" id="KW-1185">Reference proteome</keyword>
<dbReference type="Pfam" id="PF14258">
    <property type="entry name" value="DUF4350"/>
    <property type="match status" value="1"/>
</dbReference>
<dbReference type="OrthoDB" id="2935725at2"/>
<sequence length="376" mass="43704">MQRSGKRTWVLLVIFLLCFFAGGYFLQSQQPAAYPDYVSDSPSPTGTKAMYTYLKEESESVQRWKKPPQALDGEDGGKVLVMVEPRFMPKTEELKTYEKFMESGNTILLFQKNPQGMFGLKTDFVEAEPEKGVLYDKNDVRRKAEMTYMNRLQTSQKDDILLYDDAGTIALERPFGEGRLIVSVFPEWMTNGKILDKDHVELLVSLMNEAEGGQFLFDEYIHTPQGGEKALNAYPMWFLLIMFQGAILAILWLWYQGKRFGPIYSPREATVRFSDEGIRALAAWYMRSSRYHDSIVIQADYLKFLLQERWHIPYRKDWKELSALLEWKFGGQMAKNELDSFLAGLTNVLNKEKLSKQEYLLWSKKIDRMRKVVEEG</sequence>
<dbReference type="RefSeq" id="WP_126046890.1">
    <property type="nucleotide sequence ID" value="NZ_QYTV02000001.1"/>
</dbReference>
<organism evidence="3 4">
    <name type="scientific">Siminovitchia acidinfaciens</name>
    <dbReference type="NCBI Taxonomy" id="2321395"/>
    <lineage>
        <taxon>Bacteria</taxon>
        <taxon>Bacillati</taxon>
        <taxon>Bacillota</taxon>
        <taxon>Bacilli</taxon>
        <taxon>Bacillales</taxon>
        <taxon>Bacillaceae</taxon>
        <taxon>Siminovitchia</taxon>
    </lineage>
</organism>
<dbReference type="AlphaFoldDB" id="A0A429Y6S9"/>
<gene>
    <name evidence="3" type="ORF">D4T97_001280</name>
</gene>
<feature type="domain" description="DUF4350" evidence="2">
    <location>
        <begin position="39"/>
        <end position="206"/>
    </location>
</feature>
<feature type="transmembrane region" description="Helical" evidence="1">
    <location>
        <begin position="234"/>
        <end position="255"/>
    </location>
</feature>
<keyword evidence="1" id="KW-0812">Transmembrane</keyword>
<proteinExistence type="predicted"/>
<dbReference type="InterPro" id="IPR025646">
    <property type="entry name" value="DUF4350"/>
</dbReference>
<evidence type="ECO:0000259" key="2">
    <source>
        <dbReference type="Pfam" id="PF14258"/>
    </source>
</evidence>
<name>A0A429Y6S9_9BACI</name>
<evidence type="ECO:0000313" key="3">
    <source>
        <dbReference type="EMBL" id="RST77159.1"/>
    </source>
</evidence>
<accession>A0A429Y6S9</accession>
<comment type="caution">
    <text evidence="3">The sequence shown here is derived from an EMBL/GenBank/DDBJ whole genome shotgun (WGS) entry which is preliminary data.</text>
</comment>
<keyword evidence="1" id="KW-1133">Transmembrane helix</keyword>
<protein>
    <submittedName>
        <fullName evidence="3">DUF4350 domain-containing protein</fullName>
    </submittedName>
</protein>
<keyword evidence="1" id="KW-0472">Membrane</keyword>
<evidence type="ECO:0000313" key="4">
    <source>
        <dbReference type="Proteomes" id="UP000287156"/>
    </source>
</evidence>
<evidence type="ECO:0000256" key="1">
    <source>
        <dbReference type="SAM" id="Phobius"/>
    </source>
</evidence>
<dbReference type="EMBL" id="QYTV02000001">
    <property type="protein sequence ID" value="RST77159.1"/>
    <property type="molecule type" value="Genomic_DNA"/>
</dbReference>